<feature type="transmembrane region" description="Helical" evidence="5">
    <location>
        <begin position="284"/>
        <end position="305"/>
    </location>
</feature>
<reference evidence="7" key="1">
    <citation type="submission" date="2022-08" db="UniProtKB">
        <authorList>
            <consortium name="EnsemblMetazoa"/>
        </authorList>
    </citation>
    <scope>IDENTIFICATION</scope>
    <source>
        <strain evidence="7">05x7-T-G4-1.051#20</strain>
    </source>
</reference>
<dbReference type="SMART" id="SM00503">
    <property type="entry name" value="SynN"/>
    <property type="match status" value="1"/>
</dbReference>
<sequence>MPVRDRLLEFEAKRDQYERESMRGKKGKKSKKEEEDDLSLPGFLEKVKGMEGKLALLKADVSELKKMQNTLYCAPKVLESDLQKMENLAEQILSSSITIRKDIELLSSAGTDQKSQKKGLIMSNAEQRVQSLQIERLSHELRTTMNDFRGSQASYLERTKARLNKQRQIVGDPQYDVNTNSVHLDMNYQNPSAVFIDPYFQESQKAISELQDLQDRERELNDLEGQIHEVNMLFKEMHGMVQDQGKMVDNIEKHVEQAVNEVQSGNQQLEEAQKSQCAARKKKIICFSILITVIVIVVIIIVITMTDNSDSG</sequence>
<feature type="coiled-coil region" evidence="3">
    <location>
        <begin position="203"/>
        <end position="275"/>
    </location>
</feature>
<dbReference type="AlphaFoldDB" id="A0A8W8MXW7"/>
<dbReference type="PANTHER" id="PTHR19957">
    <property type="entry name" value="SYNTAXIN"/>
    <property type="match status" value="1"/>
</dbReference>
<comment type="similarity">
    <text evidence="1 2">Belongs to the syntaxin family.</text>
</comment>
<dbReference type="EnsemblMetazoa" id="G3570.9">
    <property type="protein sequence ID" value="G3570.9:cds"/>
    <property type="gene ID" value="G3570"/>
</dbReference>
<evidence type="ECO:0000256" key="1">
    <source>
        <dbReference type="ARBA" id="ARBA00009063"/>
    </source>
</evidence>
<dbReference type="GO" id="GO:0048278">
    <property type="term" value="P:vesicle docking"/>
    <property type="evidence" value="ECO:0007669"/>
    <property type="project" value="TreeGrafter"/>
</dbReference>
<dbReference type="InterPro" id="IPR006012">
    <property type="entry name" value="Syntaxin/epimorphin_CS"/>
</dbReference>
<dbReference type="EnsemblMetazoa" id="G3570.4">
    <property type="protein sequence ID" value="G3570.4:cds"/>
    <property type="gene ID" value="G3570"/>
</dbReference>
<feature type="domain" description="T-SNARE coiled-coil homology" evidence="6">
    <location>
        <begin position="210"/>
        <end position="272"/>
    </location>
</feature>
<dbReference type="GO" id="GO:0031201">
    <property type="term" value="C:SNARE complex"/>
    <property type="evidence" value="ECO:0007669"/>
    <property type="project" value="TreeGrafter"/>
</dbReference>
<dbReference type="InterPro" id="IPR045242">
    <property type="entry name" value="Syntaxin"/>
</dbReference>
<evidence type="ECO:0000256" key="2">
    <source>
        <dbReference type="RuleBase" id="RU003858"/>
    </source>
</evidence>
<evidence type="ECO:0000259" key="6">
    <source>
        <dbReference type="PROSITE" id="PS50192"/>
    </source>
</evidence>
<feature type="region of interest" description="Disordered" evidence="4">
    <location>
        <begin position="17"/>
        <end position="38"/>
    </location>
</feature>
<dbReference type="EnsemblMetazoa" id="G3570.2">
    <property type="protein sequence ID" value="G3570.2:cds"/>
    <property type="gene ID" value="G3570"/>
</dbReference>
<dbReference type="Gene3D" id="1.20.5.110">
    <property type="match status" value="1"/>
</dbReference>
<dbReference type="InterPro" id="IPR010989">
    <property type="entry name" value="SNARE"/>
</dbReference>
<dbReference type="Pfam" id="PF05739">
    <property type="entry name" value="SNARE"/>
    <property type="match status" value="1"/>
</dbReference>
<dbReference type="GO" id="GO:0012505">
    <property type="term" value="C:endomembrane system"/>
    <property type="evidence" value="ECO:0007669"/>
    <property type="project" value="TreeGrafter"/>
</dbReference>
<dbReference type="OrthoDB" id="10255013at2759"/>
<evidence type="ECO:0000256" key="3">
    <source>
        <dbReference type="SAM" id="Coils"/>
    </source>
</evidence>
<name>A0A8W8MXW7_MAGGI</name>
<dbReference type="EnsemblMetazoa" id="G3570.7">
    <property type="protein sequence ID" value="G3570.7:cds"/>
    <property type="gene ID" value="G3570"/>
</dbReference>
<dbReference type="Gene3D" id="1.20.58.70">
    <property type="match status" value="1"/>
</dbReference>
<proteinExistence type="inferred from homology"/>
<dbReference type="Pfam" id="PF00804">
    <property type="entry name" value="Syntaxin"/>
    <property type="match status" value="1"/>
</dbReference>
<evidence type="ECO:0000256" key="5">
    <source>
        <dbReference type="SAM" id="Phobius"/>
    </source>
</evidence>
<dbReference type="GO" id="GO:0006886">
    <property type="term" value="P:intracellular protein transport"/>
    <property type="evidence" value="ECO:0007669"/>
    <property type="project" value="InterPro"/>
</dbReference>
<keyword evidence="3" id="KW-0175">Coiled coil</keyword>
<evidence type="ECO:0000256" key="4">
    <source>
        <dbReference type="SAM" id="MobiDB-lite"/>
    </source>
</evidence>
<organism evidence="7 8">
    <name type="scientific">Magallana gigas</name>
    <name type="common">Pacific oyster</name>
    <name type="synonym">Crassostrea gigas</name>
    <dbReference type="NCBI Taxonomy" id="29159"/>
    <lineage>
        <taxon>Eukaryota</taxon>
        <taxon>Metazoa</taxon>
        <taxon>Spiralia</taxon>
        <taxon>Lophotrochozoa</taxon>
        <taxon>Mollusca</taxon>
        <taxon>Bivalvia</taxon>
        <taxon>Autobranchia</taxon>
        <taxon>Pteriomorphia</taxon>
        <taxon>Ostreida</taxon>
        <taxon>Ostreoidea</taxon>
        <taxon>Ostreidae</taxon>
        <taxon>Magallana</taxon>
    </lineage>
</organism>
<keyword evidence="8" id="KW-1185">Reference proteome</keyword>
<evidence type="ECO:0000313" key="8">
    <source>
        <dbReference type="Proteomes" id="UP000005408"/>
    </source>
</evidence>
<keyword evidence="5" id="KW-0812">Transmembrane</keyword>
<dbReference type="EnsemblMetazoa" id="G3570.8">
    <property type="protein sequence ID" value="G3570.8:cds"/>
    <property type="gene ID" value="G3570"/>
</dbReference>
<protein>
    <recommendedName>
        <fullName evidence="6">t-SNARE coiled-coil homology domain-containing protein</fullName>
    </recommendedName>
</protein>
<keyword evidence="5" id="KW-0472">Membrane</keyword>
<dbReference type="InterPro" id="IPR000727">
    <property type="entry name" value="T_SNARE_dom"/>
</dbReference>
<dbReference type="EnsemblMetazoa" id="G3570.5">
    <property type="protein sequence ID" value="G3570.5:cds"/>
    <property type="gene ID" value="G3570"/>
</dbReference>
<dbReference type="Proteomes" id="UP000005408">
    <property type="component" value="Unassembled WGS sequence"/>
</dbReference>
<accession>A0A8W8MXW7</accession>
<dbReference type="InterPro" id="IPR006011">
    <property type="entry name" value="Syntaxin_N"/>
</dbReference>
<dbReference type="PROSITE" id="PS00914">
    <property type="entry name" value="SYNTAXIN"/>
    <property type="match status" value="1"/>
</dbReference>
<evidence type="ECO:0000313" key="7">
    <source>
        <dbReference type="EnsemblMetazoa" id="G3570.8:cds"/>
    </source>
</evidence>
<dbReference type="GO" id="GO:0000149">
    <property type="term" value="F:SNARE binding"/>
    <property type="evidence" value="ECO:0007669"/>
    <property type="project" value="TreeGrafter"/>
</dbReference>
<keyword evidence="5" id="KW-1133">Transmembrane helix</keyword>
<dbReference type="SMART" id="SM00397">
    <property type="entry name" value="t_SNARE"/>
    <property type="match status" value="1"/>
</dbReference>
<dbReference type="OMA" id="QIHEVNM"/>
<dbReference type="PROSITE" id="PS50192">
    <property type="entry name" value="T_SNARE"/>
    <property type="match status" value="1"/>
</dbReference>
<dbReference type="GO" id="GO:0005484">
    <property type="term" value="F:SNAP receptor activity"/>
    <property type="evidence" value="ECO:0007669"/>
    <property type="project" value="InterPro"/>
</dbReference>
<dbReference type="GO" id="GO:0006906">
    <property type="term" value="P:vesicle fusion"/>
    <property type="evidence" value="ECO:0007669"/>
    <property type="project" value="TreeGrafter"/>
</dbReference>
<dbReference type="SUPFAM" id="SSF47661">
    <property type="entry name" value="t-snare proteins"/>
    <property type="match status" value="1"/>
</dbReference>
<dbReference type="EnsemblMetazoa" id="G3570.6">
    <property type="protein sequence ID" value="G3570.6:cds"/>
    <property type="gene ID" value="G3570"/>
</dbReference>